<feature type="region of interest" description="Disordered" evidence="1">
    <location>
        <begin position="1"/>
        <end position="29"/>
    </location>
</feature>
<dbReference type="CDD" id="cd00093">
    <property type="entry name" value="HTH_XRE"/>
    <property type="match status" value="1"/>
</dbReference>
<dbReference type="EMBL" id="LQYI01000024">
    <property type="protein sequence ID" value="KYC71663.1"/>
    <property type="molecule type" value="Genomic_DNA"/>
</dbReference>
<dbReference type="Gene3D" id="1.10.260.40">
    <property type="entry name" value="lambda repressor-like DNA-binding domains"/>
    <property type="match status" value="1"/>
</dbReference>
<name>A0A150KJ20_HEYCO</name>
<dbReference type="InterPro" id="IPR010982">
    <property type="entry name" value="Lambda_DNA-bd_dom_sf"/>
</dbReference>
<dbReference type="Proteomes" id="UP000075304">
    <property type="component" value="Unassembled WGS sequence"/>
</dbReference>
<evidence type="ECO:0000256" key="1">
    <source>
        <dbReference type="SAM" id="MobiDB-lite"/>
    </source>
</evidence>
<protein>
    <recommendedName>
        <fullName evidence="2">HTH cro/C1-type domain-containing protein</fullName>
    </recommendedName>
</protein>
<accession>A0A150KJ20</accession>
<organism evidence="3 4">
    <name type="scientific">Heyndrickxia coagulans</name>
    <name type="common">Weizmannia coagulans</name>
    <dbReference type="NCBI Taxonomy" id="1398"/>
    <lineage>
        <taxon>Bacteria</taxon>
        <taxon>Bacillati</taxon>
        <taxon>Bacillota</taxon>
        <taxon>Bacilli</taxon>
        <taxon>Bacillales</taxon>
        <taxon>Bacillaceae</taxon>
        <taxon>Heyndrickxia</taxon>
    </lineage>
</organism>
<dbReference type="GeneID" id="93259733"/>
<dbReference type="PROSITE" id="PS50943">
    <property type="entry name" value="HTH_CROC1"/>
    <property type="match status" value="1"/>
</dbReference>
<dbReference type="RefSeq" id="WP_061574475.1">
    <property type="nucleotide sequence ID" value="NZ_LQYI01000024.1"/>
</dbReference>
<comment type="caution">
    <text evidence="3">The sequence shown here is derived from an EMBL/GenBank/DDBJ whole genome shotgun (WGS) entry which is preliminary data.</text>
</comment>
<evidence type="ECO:0000313" key="3">
    <source>
        <dbReference type="EMBL" id="KYC71663.1"/>
    </source>
</evidence>
<proteinExistence type="predicted"/>
<dbReference type="AlphaFoldDB" id="A0A150KJ20"/>
<evidence type="ECO:0000259" key="2">
    <source>
        <dbReference type="PROSITE" id="PS50943"/>
    </source>
</evidence>
<sequence>MKLGKEMANARKRKGITQEGLASNTPVSRESIAKYETGARTFPDDLRSVMANELDDVEFYFLAWCDAAGKVSIPYFNGENIDHHPTSMAFLVQAETNEALDKLQDIPWAKPVHTRTAQELEETKKLIFELLDAAASMVNLVGVICNEHQFSMKQLFTQWRLSLRSRNYIDKDF</sequence>
<dbReference type="InterPro" id="IPR001387">
    <property type="entry name" value="Cro/C1-type_HTH"/>
</dbReference>
<feature type="domain" description="HTH cro/C1-type" evidence="2">
    <location>
        <begin position="7"/>
        <end position="40"/>
    </location>
</feature>
<evidence type="ECO:0000313" key="4">
    <source>
        <dbReference type="Proteomes" id="UP000075304"/>
    </source>
</evidence>
<dbReference type="SUPFAM" id="SSF47413">
    <property type="entry name" value="lambda repressor-like DNA-binding domains"/>
    <property type="match status" value="1"/>
</dbReference>
<gene>
    <name evidence="3" type="ORF">B4099_3204</name>
</gene>
<dbReference type="Pfam" id="PF13560">
    <property type="entry name" value="HTH_31"/>
    <property type="match status" value="1"/>
</dbReference>
<dbReference type="GO" id="GO:0003677">
    <property type="term" value="F:DNA binding"/>
    <property type="evidence" value="ECO:0007669"/>
    <property type="project" value="InterPro"/>
</dbReference>
<dbReference type="PATRIC" id="fig|1398.25.peg.1810"/>
<reference evidence="3 4" key="1">
    <citation type="submission" date="2016-01" db="EMBL/GenBank/DDBJ databases">
        <title>Genome Sequences of Twelve Sporeforming Bacillus Species Isolated from Foods.</title>
        <authorList>
            <person name="Berendsen E.M."/>
            <person name="Wells-Bennik M.H."/>
            <person name="Krawcyk A.O."/>
            <person name="De Jong A."/>
            <person name="Holsappel S."/>
            <person name="Eijlander R.T."/>
            <person name="Kuipers O.P."/>
        </authorList>
    </citation>
    <scope>NUCLEOTIDE SEQUENCE [LARGE SCALE GENOMIC DNA]</scope>
    <source>
        <strain evidence="3 4">B4099</strain>
    </source>
</reference>